<name>A0A926JWV8_9FLAO</name>
<evidence type="ECO:0000256" key="1">
    <source>
        <dbReference type="PROSITE-ProRule" id="PRU00110"/>
    </source>
</evidence>
<dbReference type="InterPro" id="IPR034660">
    <property type="entry name" value="DinB/YfiT-like"/>
</dbReference>
<proteinExistence type="predicted"/>
<evidence type="ECO:0000259" key="3">
    <source>
        <dbReference type="PROSITE" id="PS50894"/>
    </source>
</evidence>
<reference evidence="4 5" key="1">
    <citation type="submission" date="2020-09" db="EMBL/GenBank/DDBJ databases">
        <title>Sinomicrobium weinanense sp. nov., a halophilic bacteria isolated from saline-alkali soil.</title>
        <authorList>
            <person name="Wu P."/>
            <person name="Ren H."/>
            <person name="Mei Y."/>
            <person name="Liang Y."/>
            <person name="Chen Z."/>
        </authorList>
    </citation>
    <scope>NUCLEOTIDE SEQUENCE [LARGE SCALE GENOMIC DNA]</scope>
    <source>
        <strain evidence="4 5">FJxs</strain>
    </source>
</reference>
<evidence type="ECO:0000313" key="5">
    <source>
        <dbReference type="Proteomes" id="UP000653730"/>
    </source>
</evidence>
<dbReference type="Pfam" id="PF07609">
    <property type="entry name" value="DUF1572"/>
    <property type="match status" value="1"/>
</dbReference>
<dbReference type="InterPro" id="IPR008207">
    <property type="entry name" value="Sig_transdc_His_kin_Hpt_dom"/>
</dbReference>
<evidence type="ECO:0000256" key="2">
    <source>
        <dbReference type="SAM" id="Coils"/>
    </source>
</evidence>
<dbReference type="SUPFAM" id="SSF109854">
    <property type="entry name" value="DinB/YfiT-like putative metalloenzymes"/>
    <property type="match status" value="1"/>
</dbReference>
<sequence length="148" mass="16981">MKEALIELFRQDLNRLKQEIELYNNESALWKTEHSIKNSGGNLCLHIIGNLKTFIGNGLAEIGYVRQRDLEFSAKDVDRAKMYAEIDETIEIVSQAIGKLKEDQIKGDFPMLIGGKEAGMAFTLIRLHAHLNYHLGQINYHRRILDKN</sequence>
<evidence type="ECO:0000313" key="4">
    <source>
        <dbReference type="EMBL" id="MBC9798657.1"/>
    </source>
</evidence>
<feature type="coiled-coil region" evidence="2">
    <location>
        <begin position="6"/>
        <end position="33"/>
    </location>
</feature>
<dbReference type="PROSITE" id="PS50894">
    <property type="entry name" value="HPT"/>
    <property type="match status" value="1"/>
</dbReference>
<dbReference type="InterPro" id="IPR011466">
    <property type="entry name" value="DUF1572"/>
</dbReference>
<keyword evidence="1" id="KW-0597">Phosphoprotein</keyword>
<comment type="caution">
    <text evidence="4">The sequence shown here is derived from an EMBL/GenBank/DDBJ whole genome shotgun (WGS) entry which is preliminary data.</text>
</comment>
<keyword evidence="5" id="KW-1185">Reference proteome</keyword>
<protein>
    <submittedName>
        <fullName evidence="4">DUF1572 family protein</fullName>
    </submittedName>
</protein>
<dbReference type="AlphaFoldDB" id="A0A926JWV8"/>
<feature type="domain" description="HPt" evidence="3">
    <location>
        <begin position="1"/>
        <end position="97"/>
    </location>
</feature>
<accession>A0A926JWV8</accession>
<dbReference type="GO" id="GO:0000160">
    <property type="term" value="P:phosphorelay signal transduction system"/>
    <property type="evidence" value="ECO:0007669"/>
    <property type="project" value="InterPro"/>
</dbReference>
<dbReference type="Gene3D" id="1.20.120.450">
    <property type="entry name" value="dinb family like domain"/>
    <property type="match status" value="1"/>
</dbReference>
<organism evidence="4 5">
    <name type="scientific">Sinomicrobium weinanense</name>
    <dbReference type="NCBI Taxonomy" id="2842200"/>
    <lineage>
        <taxon>Bacteria</taxon>
        <taxon>Pseudomonadati</taxon>
        <taxon>Bacteroidota</taxon>
        <taxon>Flavobacteriia</taxon>
        <taxon>Flavobacteriales</taxon>
        <taxon>Flavobacteriaceae</taxon>
        <taxon>Sinomicrobium</taxon>
    </lineage>
</organism>
<gene>
    <name evidence="4" type="ORF">IBL28_22010</name>
</gene>
<dbReference type="Proteomes" id="UP000653730">
    <property type="component" value="Unassembled WGS sequence"/>
</dbReference>
<dbReference type="EMBL" id="JACVDC010000151">
    <property type="protein sequence ID" value="MBC9798657.1"/>
    <property type="molecule type" value="Genomic_DNA"/>
</dbReference>
<feature type="modified residue" description="Phosphohistidine" evidence="1">
    <location>
        <position position="34"/>
    </location>
</feature>
<keyword evidence="2" id="KW-0175">Coiled coil</keyword>
<dbReference type="RefSeq" id="WP_187967764.1">
    <property type="nucleotide sequence ID" value="NZ_JACVDC010000151.1"/>
</dbReference>